<keyword evidence="2" id="KW-1133">Transmembrane helix</keyword>
<reference evidence="3" key="1">
    <citation type="submission" date="2021-06" db="EMBL/GenBank/DDBJ databases">
        <authorList>
            <person name="Kallberg Y."/>
            <person name="Tangrot J."/>
            <person name="Rosling A."/>
        </authorList>
    </citation>
    <scope>NUCLEOTIDE SEQUENCE</scope>
    <source>
        <strain evidence="3">MA453B</strain>
    </source>
</reference>
<evidence type="ECO:0000256" key="1">
    <source>
        <dbReference type="SAM" id="MobiDB-lite"/>
    </source>
</evidence>
<sequence>MTKTSEIEKRQSTQSICQRVRAGGTGQLGMLLCCDNTNSTNCLANPPTCTNVNKLVQCWSIKGLDACISRNDTTSQGVCSHQNDDGIFCLEGNTDRQYNNTDKYASAVNYMLSRYTAKDSVNGANCESSACPQIGCDYVNLCRKVNYEDSLASGGCQVANDLGGTDPLYYQVEICGTSYDTIIAPQASSIPINTYVIRPSSTVSNPSIASNPSNSGPKMTPSASISNNNSSSGANPGVTAAIVITVLIVTIIFSVIFYKVRKGRERDNSSPTTSNADTVVNNPIIKGYKNLFK</sequence>
<keyword evidence="4" id="KW-1185">Reference proteome</keyword>
<evidence type="ECO:0000256" key="2">
    <source>
        <dbReference type="SAM" id="Phobius"/>
    </source>
</evidence>
<proteinExistence type="predicted"/>
<dbReference type="EMBL" id="CAJVPY010011013">
    <property type="protein sequence ID" value="CAG8723664.1"/>
    <property type="molecule type" value="Genomic_DNA"/>
</dbReference>
<comment type="caution">
    <text evidence="3">The sequence shown here is derived from an EMBL/GenBank/DDBJ whole genome shotgun (WGS) entry which is preliminary data.</text>
</comment>
<gene>
    <name evidence="3" type="ORF">DERYTH_LOCUS14517</name>
</gene>
<dbReference type="AlphaFoldDB" id="A0A9N9I7R9"/>
<keyword evidence="2" id="KW-0472">Membrane</keyword>
<organism evidence="3 4">
    <name type="scientific">Dentiscutata erythropus</name>
    <dbReference type="NCBI Taxonomy" id="1348616"/>
    <lineage>
        <taxon>Eukaryota</taxon>
        <taxon>Fungi</taxon>
        <taxon>Fungi incertae sedis</taxon>
        <taxon>Mucoromycota</taxon>
        <taxon>Glomeromycotina</taxon>
        <taxon>Glomeromycetes</taxon>
        <taxon>Diversisporales</taxon>
        <taxon>Gigasporaceae</taxon>
        <taxon>Dentiscutata</taxon>
    </lineage>
</organism>
<accession>A0A9N9I7R9</accession>
<dbReference type="OrthoDB" id="2398331at2759"/>
<evidence type="ECO:0000313" key="3">
    <source>
        <dbReference type="EMBL" id="CAG8723664.1"/>
    </source>
</evidence>
<feature type="region of interest" description="Disordered" evidence="1">
    <location>
        <begin position="204"/>
        <end position="232"/>
    </location>
</feature>
<name>A0A9N9I7R9_9GLOM</name>
<keyword evidence="2" id="KW-0812">Transmembrane</keyword>
<evidence type="ECO:0000313" key="4">
    <source>
        <dbReference type="Proteomes" id="UP000789405"/>
    </source>
</evidence>
<protein>
    <submittedName>
        <fullName evidence="3">12376_t:CDS:1</fullName>
    </submittedName>
</protein>
<feature type="transmembrane region" description="Helical" evidence="2">
    <location>
        <begin position="237"/>
        <end position="258"/>
    </location>
</feature>
<dbReference type="Proteomes" id="UP000789405">
    <property type="component" value="Unassembled WGS sequence"/>
</dbReference>